<dbReference type="InParanoid" id="A0A317XHC8"/>
<dbReference type="EMBL" id="KZ819246">
    <property type="protein sequence ID" value="PWY96878.1"/>
    <property type="molecule type" value="Genomic_DNA"/>
</dbReference>
<dbReference type="GO" id="GO:0030008">
    <property type="term" value="C:TRAPP complex"/>
    <property type="evidence" value="ECO:0007669"/>
    <property type="project" value="TreeGrafter"/>
</dbReference>
<feature type="compositionally biased region" description="Low complexity" evidence="2">
    <location>
        <begin position="1"/>
        <end position="15"/>
    </location>
</feature>
<dbReference type="PANTHER" id="PTHR12817">
    <property type="entry name" value="TRAFFICKING PROTEIN PARTICLE COMPLEX SUBUNIT 6B"/>
    <property type="match status" value="1"/>
</dbReference>
<feature type="region of interest" description="Disordered" evidence="2">
    <location>
        <begin position="1"/>
        <end position="30"/>
    </location>
</feature>
<accession>A0A317XHC8</accession>
<evidence type="ECO:0000313" key="4">
    <source>
        <dbReference type="Proteomes" id="UP000246740"/>
    </source>
</evidence>
<protein>
    <recommendedName>
        <fullName evidence="5">Transport protein particle component</fullName>
    </recommendedName>
</protein>
<dbReference type="Pfam" id="PF04051">
    <property type="entry name" value="TRAPP"/>
    <property type="match status" value="1"/>
</dbReference>
<sequence>MSKSTAAAAAASSSTPAGERLSLGNASSPVGINRPSYALPSLSSSSSSASNPDASGLSSAALITPAVLQLATPMPKFVDGHALHVMATEMVYSLIQSARYVSRKQALAREELLQAGISIPTPPQSSQTSSSSAAAAAAATSTQNTSAGASNTTGVASSELDAAVSARLEAIGFHVGSHLVESLSRDRARFTETLDVLKFVCKELWTTVWGKQVDNLRTNHRGVYVLQDNHFRPLAHVSTARGSQETARESKLFLAYPVGIVRGALHQLEVPSVVVAETNQAPQCTFHVKTQRTSTAAPITTAS</sequence>
<dbReference type="STRING" id="1882483.A0A317XHC8"/>
<dbReference type="GO" id="GO:0005801">
    <property type="term" value="C:cis-Golgi network"/>
    <property type="evidence" value="ECO:0007669"/>
    <property type="project" value="TreeGrafter"/>
</dbReference>
<dbReference type="Gene3D" id="3.30.1380.20">
    <property type="entry name" value="Trafficking protein particle complex subunit 3"/>
    <property type="match status" value="1"/>
</dbReference>
<evidence type="ECO:0000313" key="3">
    <source>
        <dbReference type="EMBL" id="PWY96878.1"/>
    </source>
</evidence>
<evidence type="ECO:0000256" key="2">
    <source>
        <dbReference type="SAM" id="MobiDB-lite"/>
    </source>
</evidence>
<dbReference type="AlphaFoldDB" id="A0A317XHC8"/>
<dbReference type="InterPro" id="IPR024096">
    <property type="entry name" value="NO_sig/Golgi_transp_ligand-bd"/>
</dbReference>
<gene>
    <name evidence="3" type="ORF">BCV70DRAFT_102570</name>
</gene>
<dbReference type="OrthoDB" id="941624at2759"/>
<feature type="region of interest" description="Disordered" evidence="2">
    <location>
        <begin position="118"/>
        <end position="153"/>
    </location>
</feature>
<organism evidence="3 4">
    <name type="scientific">Testicularia cyperi</name>
    <dbReference type="NCBI Taxonomy" id="1882483"/>
    <lineage>
        <taxon>Eukaryota</taxon>
        <taxon>Fungi</taxon>
        <taxon>Dikarya</taxon>
        <taxon>Basidiomycota</taxon>
        <taxon>Ustilaginomycotina</taxon>
        <taxon>Ustilaginomycetes</taxon>
        <taxon>Ustilaginales</taxon>
        <taxon>Anthracoideaceae</taxon>
        <taxon>Testicularia</taxon>
    </lineage>
</organism>
<evidence type="ECO:0008006" key="5">
    <source>
        <dbReference type="Google" id="ProtNLM"/>
    </source>
</evidence>
<keyword evidence="4" id="KW-1185">Reference proteome</keyword>
<dbReference type="CDD" id="cd14944">
    <property type="entry name" value="TRAPPC6A_Trs33"/>
    <property type="match status" value="1"/>
</dbReference>
<dbReference type="GO" id="GO:0006888">
    <property type="term" value="P:endoplasmic reticulum to Golgi vesicle-mediated transport"/>
    <property type="evidence" value="ECO:0007669"/>
    <property type="project" value="TreeGrafter"/>
</dbReference>
<proteinExistence type="inferred from homology"/>
<dbReference type="InterPro" id="IPR007194">
    <property type="entry name" value="TRAPP_component"/>
</dbReference>
<dbReference type="Proteomes" id="UP000246740">
    <property type="component" value="Unassembled WGS sequence"/>
</dbReference>
<dbReference type="GO" id="GO:0005802">
    <property type="term" value="C:trans-Golgi network"/>
    <property type="evidence" value="ECO:0007669"/>
    <property type="project" value="TreeGrafter"/>
</dbReference>
<name>A0A317XHC8_9BASI</name>
<reference evidence="3 4" key="1">
    <citation type="journal article" date="2018" name="Mol. Biol. Evol.">
        <title>Broad Genomic Sampling Reveals a Smut Pathogenic Ancestry of the Fungal Clade Ustilaginomycotina.</title>
        <authorList>
            <person name="Kijpornyongpan T."/>
            <person name="Mondo S.J."/>
            <person name="Barry K."/>
            <person name="Sandor L."/>
            <person name="Lee J."/>
            <person name="Lipzen A."/>
            <person name="Pangilinan J."/>
            <person name="LaButti K."/>
            <person name="Hainaut M."/>
            <person name="Henrissat B."/>
            <person name="Grigoriev I.V."/>
            <person name="Spatafora J.W."/>
            <person name="Aime M.C."/>
        </authorList>
    </citation>
    <scope>NUCLEOTIDE SEQUENCE [LARGE SCALE GENOMIC DNA]</scope>
    <source>
        <strain evidence="3 4">MCA 3645</strain>
    </source>
</reference>
<dbReference type="InterPro" id="IPR037992">
    <property type="entry name" value="TRAPPC6/Trs33"/>
</dbReference>
<comment type="similarity">
    <text evidence="1">Belongs to the TRAPP small subunits family. BET3 subfamily.</text>
</comment>
<dbReference type="PANTHER" id="PTHR12817:SF0">
    <property type="entry name" value="GEO08327P1"/>
    <property type="match status" value="1"/>
</dbReference>
<evidence type="ECO:0000256" key="1">
    <source>
        <dbReference type="ARBA" id="ARBA00006218"/>
    </source>
</evidence>
<dbReference type="SUPFAM" id="SSF111126">
    <property type="entry name" value="Ligand-binding domain in the NO signalling and Golgi transport"/>
    <property type="match status" value="1"/>
</dbReference>
<feature type="compositionally biased region" description="Low complexity" evidence="2">
    <location>
        <begin position="124"/>
        <end position="153"/>
    </location>
</feature>